<protein>
    <submittedName>
        <fullName evidence="1">Uncharacterized protein</fullName>
    </submittedName>
</protein>
<accession>A0ACB7TLM8</accession>
<proteinExistence type="predicted"/>
<keyword evidence="2" id="KW-1185">Reference proteome</keyword>
<reference evidence="1" key="1">
    <citation type="submission" date="2020-05" db="EMBL/GenBank/DDBJ databases">
        <title>Large-scale comparative analyses of tick genomes elucidate their genetic diversity and vector capacities.</title>
        <authorList>
            <person name="Jia N."/>
            <person name="Wang J."/>
            <person name="Shi W."/>
            <person name="Du L."/>
            <person name="Sun Y."/>
            <person name="Zhan W."/>
            <person name="Jiang J."/>
            <person name="Wang Q."/>
            <person name="Zhang B."/>
            <person name="Ji P."/>
            <person name="Sakyi L.B."/>
            <person name="Cui X."/>
            <person name="Yuan T."/>
            <person name="Jiang B."/>
            <person name="Yang W."/>
            <person name="Lam T.T.-Y."/>
            <person name="Chang Q."/>
            <person name="Ding S."/>
            <person name="Wang X."/>
            <person name="Zhu J."/>
            <person name="Ruan X."/>
            <person name="Zhao L."/>
            <person name="Wei J."/>
            <person name="Que T."/>
            <person name="Du C."/>
            <person name="Cheng J."/>
            <person name="Dai P."/>
            <person name="Han X."/>
            <person name="Huang E."/>
            <person name="Gao Y."/>
            <person name="Liu J."/>
            <person name="Shao H."/>
            <person name="Ye R."/>
            <person name="Li L."/>
            <person name="Wei W."/>
            <person name="Wang X."/>
            <person name="Wang C."/>
            <person name="Yang T."/>
            <person name="Huo Q."/>
            <person name="Li W."/>
            <person name="Guo W."/>
            <person name="Chen H."/>
            <person name="Zhou L."/>
            <person name="Ni X."/>
            <person name="Tian J."/>
            <person name="Zhou Y."/>
            <person name="Sheng Y."/>
            <person name="Liu T."/>
            <person name="Pan Y."/>
            <person name="Xia L."/>
            <person name="Li J."/>
            <person name="Zhao F."/>
            <person name="Cao W."/>
        </authorList>
    </citation>
    <scope>NUCLEOTIDE SEQUENCE</scope>
    <source>
        <strain evidence="1">Hyas-2018</strain>
    </source>
</reference>
<gene>
    <name evidence="1" type="ORF">HPB50_022284</name>
</gene>
<organism evidence="1 2">
    <name type="scientific">Hyalomma asiaticum</name>
    <name type="common">Tick</name>
    <dbReference type="NCBI Taxonomy" id="266040"/>
    <lineage>
        <taxon>Eukaryota</taxon>
        <taxon>Metazoa</taxon>
        <taxon>Ecdysozoa</taxon>
        <taxon>Arthropoda</taxon>
        <taxon>Chelicerata</taxon>
        <taxon>Arachnida</taxon>
        <taxon>Acari</taxon>
        <taxon>Parasitiformes</taxon>
        <taxon>Ixodida</taxon>
        <taxon>Ixodoidea</taxon>
        <taxon>Ixodidae</taxon>
        <taxon>Hyalomminae</taxon>
        <taxon>Hyalomma</taxon>
    </lineage>
</organism>
<name>A0ACB7TLM8_HYAAI</name>
<evidence type="ECO:0000313" key="1">
    <source>
        <dbReference type="EMBL" id="KAH6947968.1"/>
    </source>
</evidence>
<dbReference type="EMBL" id="CM023481">
    <property type="protein sequence ID" value="KAH6947968.1"/>
    <property type="molecule type" value="Genomic_DNA"/>
</dbReference>
<evidence type="ECO:0000313" key="2">
    <source>
        <dbReference type="Proteomes" id="UP000821845"/>
    </source>
</evidence>
<dbReference type="Proteomes" id="UP000821845">
    <property type="component" value="Chromosome 1"/>
</dbReference>
<sequence>MALETIRRLACLLRVRSVERCSHPGDEAHALKLLFVITRLAPHRPGCPRRIHVAKAPLEMRLPRSRLALAIPAPASTVSRVSSSFFGRCKSNMARNPSNAV</sequence>
<comment type="caution">
    <text evidence="1">The sequence shown here is derived from an EMBL/GenBank/DDBJ whole genome shotgun (WGS) entry which is preliminary data.</text>
</comment>